<keyword evidence="2" id="KW-1185">Reference proteome</keyword>
<dbReference type="OrthoDB" id="4230923at2759"/>
<sequence>PGQRVAHAVLQLTSPQSANKLIWEGVYVCKEKLHPRKEKREPICCVCCQGWGHIARECLASHDACVKCGLEHRTADCVSVDTLHCVSCNSDEHSSRNTHCPTYQQKCALLDSKHPKNSMLFYPMDEAWT</sequence>
<feature type="non-terminal residue" evidence="1">
    <location>
        <position position="1"/>
    </location>
</feature>
<dbReference type="STRING" id="930991.A0A0D0BUQ5"/>
<dbReference type="InParanoid" id="A0A0D0BUQ5"/>
<dbReference type="Proteomes" id="UP000054538">
    <property type="component" value="Unassembled WGS sequence"/>
</dbReference>
<name>A0A0D0BUQ5_9AGAM</name>
<gene>
    <name evidence="1" type="ORF">PAXRUDRAFT_122363</name>
</gene>
<accession>A0A0D0BUQ5</accession>
<proteinExistence type="predicted"/>
<dbReference type="HOGENOM" id="CLU_138299_1_0_1"/>
<evidence type="ECO:0000313" key="1">
    <source>
        <dbReference type="EMBL" id="KIK75162.1"/>
    </source>
</evidence>
<evidence type="ECO:0000313" key="2">
    <source>
        <dbReference type="Proteomes" id="UP000054538"/>
    </source>
</evidence>
<dbReference type="AlphaFoldDB" id="A0A0D0BUQ5"/>
<protein>
    <recommendedName>
        <fullName evidence="3">CCHC-type domain-containing protein</fullName>
    </recommendedName>
</protein>
<dbReference type="EMBL" id="KN828296">
    <property type="protein sequence ID" value="KIK75162.1"/>
    <property type="molecule type" value="Genomic_DNA"/>
</dbReference>
<feature type="non-terminal residue" evidence="1">
    <location>
        <position position="129"/>
    </location>
</feature>
<reference evidence="2" key="2">
    <citation type="submission" date="2015-01" db="EMBL/GenBank/DDBJ databases">
        <title>Evolutionary Origins and Diversification of the Mycorrhizal Mutualists.</title>
        <authorList>
            <consortium name="DOE Joint Genome Institute"/>
            <consortium name="Mycorrhizal Genomics Consortium"/>
            <person name="Kohler A."/>
            <person name="Kuo A."/>
            <person name="Nagy L.G."/>
            <person name="Floudas D."/>
            <person name="Copeland A."/>
            <person name="Barry K.W."/>
            <person name="Cichocki N."/>
            <person name="Veneault-Fourrey C."/>
            <person name="LaButti K."/>
            <person name="Lindquist E.A."/>
            <person name="Lipzen A."/>
            <person name="Lundell T."/>
            <person name="Morin E."/>
            <person name="Murat C."/>
            <person name="Riley R."/>
            <person name="Ohm R."/>
            <person name="Sun H."/>
            <person name="Tunlid A."/>
            <person name="Henrissat B."/>
            <person name="Grigoriev I.V."/>
            <person name="Hibbett D.S."/>
            <person name="Martin F."/>
        </authorList>
    </citation>
    <scope>NUCLEOTIDE SEQUENCE [LARGE SCALE GENOMIC DNA]</scope>
    <source>
        <strain evidence="2">Ve08.2h10</strain>
    </source>
</reference>
<reference evidence="1 2" key="1">
    <citation type="submission" date="2014-04" db="EMBL/GenBank/DDBJ databases">
        <authorList>
            <consortium name="DOE Joint Genome Institute"/>
            <person name="Kuo A."/>
            <person name="Kohler A."/>
            <person name="Jargeat P."/>
            <person name="Nagy L.G."/>
            <person name="Floudas D."/>
            <person name="Copeland A."/>
            <person name="Barry K.W."/>
            <person name="Cichocki N."/>
            <person name="Veneault-Fourrey C."/>
            <person name="LaButti K."/>
            <person name="Lindquist E.A."/>
            <person name="Lipzen A."/>
            <person name="Lundell T."/>
            <person name="Morin E."/>
            <person name="Murat C."/>
            <person name="Sun H."/>
            <person name="Tunlid A."/>
            <person name="Henrissat B."/>
            <person name="Grigoriev I.V."/>
            <person name="Hibbett D.S."/>
            <person name="Martin F."/>
            <person name="Nordberg H.P."/>
            <person name="Cantor M.N."/>
            <person name="Hua S.X."/>
        </authorList>
    </citation>
    <scope>NUCLEOTIDE SEQUENCE [LARGE SCALE GENOMIC DNA]</scope>
    <source>
        <strain evidence="1 2">Ve08.2h10</strain>
    </source>
</reference>
<evidence type="ECO:0008006" key="3">
    <source>
        <dbReference type="Google" id="ProtNLM"/>
    </source>
</evidence>
<organism evidence="1 2">
    <name type="scientific">Paxillus rubicundulus Ve08.2h10</name>
    <dbReference type="NCBI Taxonomy" id="930991"/>
    <lineage>
        <taxon>Eukaryota</taxon>
        <taxon>Fungi</taxon>
        <taxon>Dikarya</taxon>
        <taxon>Basidiomycota</taxon>
        <taxon>Agaricomycotina</taxon>
        <taxon>Agaricomycetes</taxon>
        <taxon>Agaricomycetidae</taxon>
        <taxon>Boletales</taxon>
        <taxon>Paxilineae</taxon>
        <taxon>Paxillaceae</taxon>
        <taxon>Paxillus</taxon>
    </lineage>
</organism>